<keyword evidence="3" id="KW-1185">Reference proteome</keyword>
<keyword evidence="1" id="KW-1133">Transmembrane helix</keyword>
<accession>A0AAE0XVK9</accession>
<keyword evidence="1" id="KW-0472">Membrane</keyword>
<gene>
    <name evidence="2" type="ORF">RRG08_006840</name>
</gene>
<sequence>MEIIRCFLVDFFYSFFLNPIWVVVSQGGLFRVDRKLYVSERNAIEGCVFASAINILIQSLYFFVLRQGCKDPSNFTTLMMG</sequence>
<evidence type="ECO:0000313" key="3">
    <source>
        <dbReference type="Proteomes" id="UP001283361"/>
    </source>
</evidence>
<proteinExistence type="predicted"/>
<reference evidence="2" key="1">
    <citation type="journal article" date="2023" name="G3 (Bethesda)">
        <title>A reference genome for the long-term kleptoplast-retaining sea slug Elysia crispata morphotype clarki.</title>
        <authorList>
            <person name="Eastman K.E."/>
            <person name="Pendleton A.L."/>
            <person name="Shaikh M.A."/>
            <person name="Suttiyut T."/>
            <person name="Ogas R."/>
            <person name="Tomko P."/>
            <person name="Gavelis G."/>
            <person name="Widhalm J.R."/>
            <person name="Wisecaver J.H."/>
        </authorList>
    </citation>
    <scope>NUCLEOTIDE SEQUENCE</scope>
    <source>
        <strain evidence="2">ECLA1</strain>
    </source>
</reference>
<evidence type="ECO:0000313" key="2">
    <source>
        <dbReference type="EMBL" id="KAK3718462.1"/>
    </source>
</evidence>
<evidence type="ECO:0000256" key="1">
    <source>
        <dbReference type="SAM" id="Phobius"/>
    </source>
</evidence>
<comment type="caution">
    <text evidence="2">The sequence shown here is derived from an EMBL/GenBank/DDBJ whole genome shotgun (WGS) entry which is preliminary data.</text>
</comment>
<dbReference type="Proteomes" id="UP001283361">
    <property type="component" value="Unassembled WGS sequence"/>
</dbReference>
<keyword evidence="1" id="KW-0812">Transmembrane</keyword>
<name>A0AAE0XVK9_9GAST</name>
<organism evidence="2 3">
    <name type="scientific">Elysia crispata</name>
    <name type="common">lettuce slug</name>
    <dbReference type="NCBI Taxonomy" id="231223"/>
    <lineage>
        <taxon>Eukaryota</taxon>
        <taxon>Metazoa</taxon>
        <taxon>Spiralia</taxon>
        <taxon>Lophotrochozoa</taxon>
        <taxon>Mollusca</taxon>
        <taxon>Gastropoda</taxon>
        <taxon>Heterobranchia</taxon>
        <taxon>Euthyneura</taxon>
        <taxon>Panpulmonata</taxon>
        <taxon>Sacoglossa</taxon>
        <taxon>Placobranchoidea</taxon>
        <taxon>Plakobranchidae</taxon>
        <taxon>Elysia</taxon>
    </lineage>
</organism>
<dbReference type="EMBL" id="JAWDGP010007437">
    <property type="protein sequence ID" value="KAK3718462.1"/>
    <property type="molecule type" value="Genomic_DNA"/>
</dbReference>
<feature type="transmembrane region" description="Helical" evidence="1">
    <location>
        <begin position="42"/>
        <end position="64"/>
    </location>
</feature>
<dbReference type="AlphaFoldDB" id="A0AAE0XVK9"/>
<protein>
    <submittedName>
        <fullName evidence="2">Uncharacterized protein</fullName>
    </submittedName>
</protein>
<feature type="transmembrane region" description="Helical" evidence="1">
    <location>
        <begin position="12"/>
        <end position="30"/>
    </location>
</feature>